<protein>
    <submittedName>
        <fullName evidence="2">Uncharacterized protein</fullName>
    </submittedName>
</protein>
<name>A0A212LIA1_9HYPH</name>
<feature type="region of interest" description="Disordered" evidence="1">
    <location>
        <begin position="28"/>
        <end position="61"/>
    </location>
</feature>
<sequence>MATHGSAQTALCHIFIGGQPEPLGSILHTRTRAETHLPQDVQRRGSQAARRDRVSASPLER</sequence>
<dbReference type="EMBL" id="FMJD01000008">
    <property type="protein sequence ID" value="SCM77099.1"/>
    <property type="molecule type" value="Genomic_DNA"/>
</dbReference>
<evidence type="ECO:0000256" key="1">
    <source>
        <dbReference type="SAM" id="MobiDB-lite"/>
    </source>
</evidence>
<reference evidence="2" key="1">
    <citation type="submission" date="2016-08" db="EMBL/GenBank/DDBJ databases">
        <authorList>
            <person name="Seilhamer J.J."/>
        </authorList>
    </citation>
    <scope>NUCLEOTIDE SEQUENCE</scope>
    <source>
        <strain evidence="2">86</strain>
    </source>
</reference>
<gene>
    <name evidence="2" type="ORF">KL86PLE_40904</name>
</gene>
<evidence type="ECO:0000313" key="2">
    <source>
        <dbReference type="EMBL" id="SCM77099.1"/>
    </source>
</evidence>
<accession>A0A212LIA1</accession>
<organism evidence="2">
    <name type="scientific">uncultured Pleomorphomonas sp</name>
    <dbReference type="NCBI Taxonomy" id="442121"/>
    <lineage>
        <taxon>Bacteria</taxon>
        <taxon>Pseudomonadati</taxon>
        <taxon>Pseudomonadota</taxon>
        <taxon>Alphaproteobacteria</taxon>
        <taxon>Hyphomicrobiales</taxon>
        <taxon>Pleomorphomonadaceae</taxon>
        <taxon>Pleomorphomonas</taxon>
        <taxon>environmental samples</taxon>
    </lineage>
</organism>
<feature type="compositionally biased region" description="Basic and acidic residues" evidence="1">
    <location>
        <begin position="31"/>
        <end position="61"/>
    </location>
</feature>
<proteinExistence type="predicted"/>
<dbReference type="AlphaFoldDB" id="A0A212LIA1"/>